<dbReference type="SMART" id="SM00695">
    <property type="entry name" value="DUSP"/>
    <property type="match status" value="1"/>
</dbReference>
<feature type="region of interest" description="Disordered" evidence="2">
    <location>
        <begin position="596"/>
        <end position="619"/>
    </location>
</feature>
<dbReference type="PROSITE" id="PS51283">
    <property type="entry name" value="DUSP"/>
    <property type="match status" value="1"/>
</dbReference>
<feature type="region of interest" description="Disordered" evidence="2">
    <location>
        <begin position="849"/>
        <end position="873"/>
    </location>
</feature>
<feature type="compositionally biased region" description="Basic and acidic residues" evidence="2">
    <location>
        <begin position="1136"/>
        <end position="1159"/>
    </location>
</feature>
<dbReference type="Pfam" id="PF00443">
    <property type="entry name" value="UCH"/>
    <property type="match status" value="1"/>
</dbReference>
<dbReference type="InterPro" id="IPR006615">
    <property type="entry name" value="Pept_C19_DUSP"/>
</dbReference>
<dbReference type="GO" id="GO:0004843">
    <property type="term" value="F:cysteine-type deubiquitinase activity"/>
    <property type="evidence" value="ECO:0007669"/>
    <property type="project" value="InterPro"/>
</dbReference>
<dbReference type="InterPro" id="IPR035927">
    <property type="entry name" value="DUSP-like_sf"/>
</dbReference>
<organism evidence="5 6">
    <name type="scientific">Streblomastix strix</name>
    <dbReference type="NCBI Taxonomy" id="222440"/>
    <lineage>
        <taxon>Eukaryota</taxon>
        <taxon>Metamonada</taxon>
        <taxon>Preaxostyla</taxon>
        <taxon>Oxymonadida</taxon>
        <taxon>Streblomastigidae</taxon>
        <taxon>Streblomastix</taxon>
    </lineage>
</organism>
<proteinExistence type="predicted"/>
<feature type="compositionally biased region" description="Polar residues" evidence="2">
    <location>
        <begin position="213"/>
        <end position="233"/>
    </location>
</feature>
<feature type="domain" description="DUSP" evidence="4">
    <location>
        <begin position="1"/>
        <end position="92"/>
    </location>
</feature>
<sequence length="1466" mass="169007">MENKREEYDDLLSDTPKRDYDTWYILAKTWKDIFFKQSKVPPIDNSKLIKPQTSELLPGLIERKDYLIVPEKLWNQLMQWFGGGPTIARKMRKVGNGYVVDLYPKQIKFSSKSDSSSSHKELLISQYDTPFQVTQNIKDLFGIQKDQQLQLWKNDQEQISFNEVKNILNVFEGIEVVLVDSSDAPNQQQSKQEDNKVVNKKEKENQKIKEIKPQSTQAQPKTPQKEQQSTTQHQENFINKVQKTDSQTKSIISTKQINQLIHLPKNPGIVGLTNLGFTCYMNAALQCLLQVPPLNIIFLSRRFLHDLNIDNPIGKKGQMAGVYSDLVDRIWGNIDLLLQTAEYTLNKEDNEDNAVTMIAKWEQHPTGMSQIREQMFQEKLQSSIQNVYAGAAGSGPGAIFTPKAFKFAISCFNNQFEGMQQCDAQELLNTIIDLLHEDLNRVKKKPYVEGVDEEEPDLETAMKMIQQNLLTEHQQLNNEEQVDINERSNSSQRHYNQAQIQRIAHIRSVAHSLISSQQAWQRHLLRNQSFILDLFYGQHKSTVDCTKCKRRSHNYDPFSNLSLTLPGADKINLKVICYENILGSVIEKWINMKEEREEESENKDGSQNINNNQQNNEKDQNNQFEYDQSQHYNSSSQDSVAVFPSCAVSALVSKLGTVEEALLVVEKDEEVRNRILSMQRMIGKRLQDIQEEEGRKEFNENIDMKTDSNNQIKSEIEQSQQQIQQSKAVNPQIELIMCQASFNVISQLLDKDDIIQGIPLTPVLFIVDASSVKPTSPQYSLQSEIKPGTPNKTNKQIFLVPKPLRMGLIPVTVCSLCIRYVYTRQVIVKLPIARPFLASLTTRSIKNKQNKQIDDDDINSKQMEKDSTLSSQDNKLSLSDLHSNIWNYMRKLLDPFSYSIWLQKRFPLLADRLQREQIIKEGKIEDSKEQQKYEQEPTFGLQNKYVQNYEDIHYKLVQLSDGLKQLNKLKTERRKRKEENNKNILLQKQEKEKEDKLMIKDFEKEDQCEIKVQKDDIEQQSNVEEQENKNEKVLMDKDEEKDIENKENNNITKSNQKINHKLNKKYTSIIPKDLPPRDLIPYRLVYETVTGNGIFARTYNHEVPSDDQQTIEQFILNNKIQALYLVWIDYGTDEERKNEKNKMKEKEQKIEKEQKNEKELDIEEEEDDDELEEQIVGLYGFGCLDGKICRTRAAKGAKSTIAVQTDPEKDQQSSSQDSSSSSSSSSDAQLPITNQVSATQVVSSEPPKSCTLNECFDYFTSVELLGQQNAYYCSKCKAHHPAFKKMEVMVFPKVLMITLKRFSFSMKSQEKITMPVLFPLNGLDLSEFEMATKGLHQLQQFAKEFPEISLDSLIGTDSKEKQNQKQKNSSISSSQSQSSQSQQSQSQQSSSQSVIHYAQSLSPPTYDCFAVVYHFGDLTHGHYTAKAYNALYNSWYSFDDSYVKQLDIKNNDNEVNKEQTSEQSDI</sequence>
<dbReference type="Gene3D" id="3.30.2230.10">
    <property type="entry name" value="DUSP-like"/>
    <property type="match status" value="1"/>
</dbReference>
<dbReference type="InterPro" id="IPR028889">
    <property type="entry name" value="USP"/>
</dbReference>
<reference evidence="5 6" key="1">
    <citation type="submission" date="2019-03" db="EMBL/GenBank/DDBJ databases">
        <title>Single cell metagenomics reveals metabolic interactions within the superorganism composed of flagellate Streblomastix strix and complex community of Bacteroidetes bacteria on its surface.</title>
        <authorList>
            <person name="Treitli S.C."/>
            <person name="Kolisko M."/>
            <person name="Husnik F."/>
            <person name="Keeling P."/>
            <person name="Hampl V."/>
        </authorList>
    </citation>
    <scope>NUCLEOTIDE SEQUENCE [LARGE SCALE GENOMIC DNA]</scope>
    <source>
        <strain evidence="5">ST1C</strain>
    </source>
</reference>
<keyword evidence="5" id="KW-0378">Hydrolase</keyword>
<dbReference type="InterPro" id="IPR038765">
    <property type="entry name" value="Papain-like_cys_pep_sf"/>
</dbReference>
<name>A0A5J4W1X0_9EUKA</name>
<feature type="compositionally biased region" description="Low complexity" evidence="2">
    <location>
        <begin position="1212"/>
        <end position="1227"/>
    </location>
</feature>
<accession>A0A5J4W1X0</accession>
<evidence type="ECO:0000259" key="3">
    <source>
        <dbReference type="PROSITE" id="PS50235"/>
    </source>
</evidence>
<dbReference type="Proteomes" id="UP000324800">
    <property type="component" value="Unassembled WGS sequence"/>
</dbReference>
<dbReference type="SUPFAM" id="SSF54001">
    <property type="entry name" value="Cysteine proteinases"/>
    <property type="match status" value="1"/>
</dbReference>
<feature type="region of interest" description="Disordered" evidence="2">
    <location>
        <begin position="1199"/>
        <end position="1229"/>
    </location>
</feature>
<protein>
    <submittedName>
        <fullName evidence="5">Putative ubiquitin carboxyl-terminal hydrolase 4</fullName>
    </submittedName>
</protein>
<feature type="compositionally biased region" description="Basic and acidic residues" evidence="2">
    <location>
        <begin position="858"/>
        <end position="867"/>
    </location>
</feature>
<feature type="non-terminal residue" evidence="5">
    <location>
        <position position="1466"/>
    </location>
</feature>
<dbReference type="PANTHER" id="PTHR21646">
    <property type="entry name" value="UBIQUITIN CARBOXYL-TERMINAL HYDROLASE"/>
    <property type="match status" value="1"/>
</dbReference>
<evidence type="ECO:0000259" key="4">
    <source>
        <dbReference type="PROSITE" id="PS51283"/>
    </source>
</evidence>
<feature type="compositionally biased region" description="Low complexity" evidence="2">
    <location>
        <begin position="1365"/>
        <end position="1391"/>
    </location>
</feature>
<dbReference type="SUPFAM" id="SSF143791">
    <property type="entry name" value="DUSP-like"/>
    <property type="match status" value="1"/>
</dbReference>
<dbReference type="Pfam" id="PF06337">
    <property type="entry name" value="DUSP"/>
    <property type="match status" value="1"/>
</dbReference>
<dbReference type="InterPro" id="IPR050185">
    <property type="entry name" value="Ub_carboxyl-term_hydrolase"/>
</dbReference>
<dbReference type="Gene3D" id="3.90.70.10">
    <property type="entry name" value="Cysteine proteinases"/>
    <property type="match status" value="2"/>
</dbReference>
<evidence type="ECO:0000313" key="5">
    <source>
        <dbReference type="EMBL" id="KAA6388692.1"/>
    </source>
</evidence>
<dbReference type="EMBL" id="SNRW01003882">
    <property type="protein sequence ID" value="KAA6388692.1"/>
    <property type="molecule type" value="Genomic_DNA"/>
</dbReference>
<feature type="region of interest" description="Disordered" evidence="2">
    <location>
        <begin position="182"/>
        <end position="233"/>
    </location>
</feature>
<dbReference type="OrthoDB" id="265776at2759"/>
<feature type="compositionally biased region" description="Acidic residues" evidence="2">
    <location>
        <begin position="1160"/>
        <end position="1169"/>
    </location>
</feature>
<evidence type="ECO:0000313" key="6">
    <source>
        <dbReference type="Proteomes" id="UP000324800"/>
    </source>
</evidence>
<dbReference type="GO" id="GO:0016579">
    <property type="term" value="P:protein deubiquitination"/>
    <property type="evidence" value="ECO:0007669"/>
    <property type="project" value="InterPro"/>
</dbReference>
<feature type="region of interest" description="Disordered" evidence="2">
    <location>
        <begin position="1136"/>
        <end position="1169"/>
    </location>
</feature>
<evidence type="ECO:0000256" key="1">
    <source>
        <dbReference type="SAM" id="Coils"/>
    </source>
</evidence>
<keyword evidence="1" id="KW-0175">Coiled coil</keyword>
<feature type="coiled-coil region" evidence="1">
    <location>
        <begin position="968"/>
        <end position="996"/>
    </location>
</feature>
<dbReference type="InterPro" id="IPR001394">
    <property type="entry name" value="Peptidase_C19_UCH"/>
</dbReference>
<evidence type="ECO:0000256" key="2">
    <source>
        <dbReference type="SAM" id="MobiDB-lite"/>
    </source>
</evidence>
<comment type="caution">
    <text evidence="5">The sequence shown here is derived from an EMBL/GenBank/DDBJ whole genome shotgun (WGS) entry which is preliminary data.</text>
</comment>
<feature type="compositionally biased region" description="Basic and acidic residues" evidence="2">
    <location>
        <begin position="191"/>
        <end position="212"/>
    </location>
</feature>
<gene>
    <name evidence="5" type="ORF">EZS28_015783</name>
</gene>
<feature type="domain" description="USP" evidence="3">
    <location>
        <begin position="270"/>
        <end position="1466"/>
    </location>
</feature>
<feature type="coiled-coil region" evidence="1">
    <location>
        <begin position="702"/>
        <end position="729"/>
    </location>
</feature>
<dbReference type="PROSITE" id="PS50235">
    <property type="entry name" value="USP_3"/>
    <property type="match status" value="1"/>
</dbReference>
<feature type="region of interest" description="Disordered" evidence="2">
    <location>
        <begin position="1358"/>
        <end position="1391"/>
    </location>
</feature>